<protein>
    <recommendedName>
        <fullName evidence="10">Nuclear pore complex protein Nup160</fullName>
    </recommendedName>
</protein>
<dbReference type="InterPro" id="IPR056547">
    <property type="entry name" value="NUP160_helical"/>
</dbReference>
<dbReference type="Proteomes" id="UP001372834">
    <property type="component" value="Unassembled WGS sequence"/>
</dbReference>
<proteinExistence type="predicted"/>
<reference evidence="8 9" key="1">
    <citation type="submission" date="2023-10" db="EMBL/GenBank/DDBJ databases">
        <title>Genomes of two closely related lineages of the louse Polyplax serrata with different host specificities.</title>
        <authorList>
            <person name="Martinu J."/>
            <person name="Tarabai H."/>
            <person name="Stefka J."/>
            <person name="Hypsa V."/>
        </authorList>
    </citation>
    <scope>NUCLEOTIDE SEQUENCE [LARGE SCALE GENOMIC DNA]</scope>
    <source>
        <strain evidence="8">HR10_N</strain>
    </source>
</reference>
<feature type="domain" description="NUP160 C-terminal TPR" evidence="6">
    <location>
        <begin position="1163"/>
        <end position="1413"/>
    </location>
</feature>
<dbReference type="Pfam" id="PF23345">
    <property type="entry name" value="NUP160_helical"/>
    <property type="match status" value="1"/>
</dbReference>
<organism evidence="8 9">
    <name type="scientific">Polyplax serrata</name>
    <name type="common">Common mouse louse</name>
    <dbReference type="NCBI Taxonomy" id="468196"/>
    <lineage>
        <taxon>Eukaryota</taxon>
        <taxon>Metazoa</taxon>
        <taxon>Ecdysozoa</taxon>
        <taxon>Arthropoda</taxon>
        <taxon>Hexapoda</taxon>
        <taxon>Insecta</taxon>
        <taxon>Pterygota</taxon>
        <taxon>Neoptera</taxon>
        <taxon>Paraneoptera</taxon>
        <taxon>Psocodea</taxon>
        <taxon>Troctomorpha</taxon>
        <taxon>Phthiraptera</taxon>
        <taxon>Anoplura</taxon>
        <taxon>Polyplacidae</taxon>
        <taxon>Polyplax</taxon>
    </lineage>
</organism>
<evidence type="ECO:0000259" key="4">
    <source>
        <dbReference type="Pfam" id="PF11715"/>
    </source>
</evidence>
<feature type="domain" description="Nucleoporin Nup120/160 beta-propeller" evidence="4">
    <location>
        <begin position="59"/>
        <end position="566"/>
    </location>
</feature>
<evidence type="ECO:0000259" key="6">
    <source>
        <dbReference type="Pfam" id="PF23347"/>
    </source>
</evidence>
<keyword evidence="2" id="KW-0813">Transport</keyword>
<dbReference type="InterPro" id="IPR056536">
    <property type="entry name" value="TPR_NUP160_C"/>
</dbReference>
<sequence>MEYHLGYRETIPDQTAVEKWTEFTLNTGGSQSTLQDIKATERSGGYSFKDQSKYYTRNRFIYWRIYHDVLELVEQSLDVNLIGNRIRYRFANTTVLDGVTIHEVFNSVVVLVATASSVHRLSFPHPDTIHNQEHLFPRLGIEYSAKSIFAEATSNDAKNPASFYVINNTTADMPLPCTSATGFSSSQQQFFFALSYNTGIILLVKLDAITGSSTSVELKQHGDALIMPRFISRAFRGKNNKEEVAVSMIFQEIASETYLFCLCQDGNVRLWSTSRKHCSIVTDFSRDGNQGTQDHMIRKAEGPDSNNFLIATLLSFSTYSTIQILKPCIENGSFTLKLALSIYTPKDEDVIDFAVTYSEDIWAVFRSPHGETSVSQYKNGEWVSCILENPLDAMEIPIDDEVEAKQNYIDFIFHPGRFPVTVINKALSIYRKSNIITDTGLPIHVLKERVCAVIDAQVNSELEDRDFSEEGVVEIVNNCWQKFYSCCVEYYESGTRPIGLLLLAHQIPQRNARFNVTDMDLDQENDTDSNESTESSHVDLIDITTSGVVIIKKLYVSLIRPTDILEAVALNPSLTQEDLESEVEMLGGATIKNLFKLIKILIYLDDNLPYSMKMNFDKNLRNLKSPITAVGEFFGSGTGMGEEDTLSNLDIIYNVALNVDKIQDVEGLMTTLLDLLDIGQPDLPEGYDKIEKTKWLIHLGHLYGSHFATSFVTNSLQQIVSVRYELCRCLLIFQNLLTHGTFEQFIDLHKPVGHLGKGISERTSMLTQCYFILMWIFQTPVHKPQSLDSIENSASSFNLNSASRNTWIHSNSHQQNKNVTLGELFLQTTASTIIRLLLSKREIPPHLICLWHHSLLPYINIFSQLSFYFQLRNIFTYKSTPGCLADGVIPIVTPVSKFLLGCSLLDTGEHYKAFDVFNRAGHGVGVDNFIKEKVIQMNESLSRERLTVLYYLKIIKLFEQHNLYDLVIDLANHAIAISEKDDPELPTLYSIIFLNHLHLRQYNAAYESLISNPDGDRKKDCLRQLVVSLFNSRLLDTLLNFSFSGMQDDLERIIEGRARSLDVLNNDYYNFLYSFHTLRGTMRKAACVMYEQAFRLSFDSTDTSIKTLEKQCKCYIAAINSLNLVKEEDAWIVKPCLNEEMDVMDTGSENNLKHLRKQVEVLEVGDIQKEYALCKARLRLLKFSPEHLNKMSSLLSAHEVSGILTNVGFYKDALEICKLFNISPETTLSGLASSCVRLDETQDNSAWEWLTENDISELGDGTAANLAWKLLEFFLRKYEASDSTSLHRAITHKLLQLGVFLPHWLVASYKLKNPSEFLRLLLDNGRLEEAAQLAIEYANAILGQGKDRFNLKSSLLAQNPPTWLPLNAFDLILLELEIHEKDDVEYKELREELSRVLDKYYKTAAAVSQDKIRLLG</sequence>
<feature type="domain" description="NUP160 helical" evidence="5">
    <location>
        <begin position="590"/>
        <end position="825"/>
    </location>
</feature>
<dbReference type="Pfam" id="PF11715">
    <property type="entry name" value="Beta-prop_Nup120_160"/>
    <property type="match status" value="1"/>
</dbReference>
<evidence type="ECO:0000256" key="3">
    <source>
        <dbReference type="ARBA" id="ARBA00023242"/>
    </source>
</evidence>
<evidence type="ECO:0000256" key="2">
    <source>
        <dbReference type="ARBA" id="ARBA00022448"/>
    </source>
</evidence>
<dbReference type="GO" id="GO:0005643">
    <property type="term" value="C:nuclear pore"/>
    <property type="evidence" value="ECO:0007669"/>
    <property type="project" value="UniProtKB-ARBA"/>
</dbReference>
<evidence type="ECO:0000259" key="5">
    <source>
        <dbReference type="Pfam" id="PF23345"/>
    </source>
</evidence>
<dbReference type="Pfam" id="PF23354">
    <property type="entry name" value="TPR_NUP160_120_M"/>
    <property type="match status" value="1"/>
</dbReference>
<evidence type="ECO:0000259" key="7">
    <source>
        <dbReference type="Pfam" id="PF23354"/>
    </source>
</evidence>
<name>A0AAN8RRZ7_POLSC</name>
<dbReference type="GO" id="GO:0017056">
    <property type="term" value="F:structural constituent of nuclear pore"/>
    <property type="evidence" value="ECO:0007669"/>
    <property type="project" value="TreeGrafter"/>
</dbReference>
<evidence type="ECO:0000313" key="9">
    <source>
        <dbReference type="Proteomes" id="UP001372834"/>
    </source>
</evidence>
<feature type="domain" description="NUP160 middle TPR" evidence="7">
    <location>
        <begin position="896"/>
        <end position="1124"/>
    </location>
</feature>
<evidence type="ECO:0000256" key="1">
    <source>
        <dbReference type="ARBA" id="ARBA00004123"/>
    </source>
</evidence>
<accession>A0AAN8RRZ7</accession>
<comment type="subcellular location">
    <subcellularLocation>
        <location evidence="1">Nucleus</location>
    </subcellularLocation>
</comment>
<evidence type="ECO:0000313" key="8">
    <source>
        <dbReference type="EMBL" id="KAK6617095.1"/>
    </source>
</evidence>
<dbReference type="PANTHER" id="PTHR21286:SF0">
    <property type="entry name" value="NUCLEAR PORE COMPLEX PROTEIN NUP160"/>
    <property type="match status" value="1"/>
</dbReference>
<dbReference type="PANTHER" id="PTHR21286">
    <property type="entry name" value="NUCLEAR PORE COMPLEX PROTEIN NUP160"/>
    <property type="match status" value="1"/>
</dbReference>
<dbReference type="EMBL" id="JAWJWE010000045">
    <property type="protein sequence ID" value="KAK6617095.1"/>
    <property type="molecule type" value="Genomic_DNA"/>
</dbReference>
<gene>
    <name evidence="8" type="ORF">RUM43_014697</name>
</gene>
<comment type="caution">
    <text evidence="8">The sequence shown here is derived from an EMBL/GenBank/DDBJ whole genome shotgun (WGS) entry which is preliminary data.</text>
</comment>
<dbReference type="InterPro" id="IPR021717">
    <property type="entry name" value="Nucleoporin_Nup160"/>
</dbReference>
<keyword evidence="3" id="KW-0539">Nucleus</keyword>
<evidence type="ECO:0008006" key="10">
    <source>
        <dbReference type="Google" id="ProtNLM"/>
    </source>
</evidence>
<dbReference type="InterPro" id="IPR059141">
    <property type="entry name" value="Beta-prop_Nup120_160"/>
</dbReference>
<dbReference type="InterPro" id="IPR056535">
    <property type="entry name" value="TPR_NUP160_M"/>
</dbReference>
<dbReference type="Pfam" id="PF23347">
    <property type="entry name" value="TPR_Nup160_C"/>
    <property type="match status" value="1"/>
</dbReference>